<name>A0A2I0IDH8_PUNGR</name>
<organism evidence="1 2">
    <name type="scientific">Punica granatum</name>
    <name type="common">Pomegranate</name>
    <dbReference type="NCBI Taxonomy" id="22663"/>
    <lineage>
        <taxon>Eukaryota</taxon>
        <taxon>Viridiplantae</taxon>
        <taxon>Streptophyta</taxon>
        <taxon>Embryophyta</taxon>
        <taxon>Tracheophyta</taxon>
        <taxon>Spermatophyta</taxon>
        <taxon>Magnoliopsida</taxon>
        <taxon>eudicotyledons</taxon>
        <taxon>Gunneridae</taxon>
        <taxon>Pentapetalae</taxon>
        <taxon>rosids</taxon>
        <taxon>malvids</taxon>
        <taxon>Myrtales</taxon>
        <taxon>Lythraceae</taxon>
        <taxon>Punica</taxon>
    </lineage>
</organism>
<gene>
    <name evidence="1" type="ORF">CRG98_037482</name>
</gene>
<dbReference type="Proteomes" id="UP000233551">
    <property type="component" value="Unassembled WGS sequence"/>
</dbReference>
<dbReference type="AlphaFoldDB" id="A0A2I0IDH8"/>
<evidence type="ECO:0000313" key="1">
    <source>
        <dbReference type="EMBL" id="PKI42029.1"/>
    </source>
</evidence>
<evidence type="ECO:0000313" key="2">
    <source>
        <dbReference type="Proteomes" id="UP000233551"/>
    </source>
</evidence>
<comment type="caution">
    <text evidence="1">The sequence shown here is derived from an EMBL/GenBank/DDBJ whole genome shotgun (WGS) entry which is preliminary data.</text>
</comment>
<reference evidence="1 2" key="1">
    <citation type="submission" date="2017-11" db="EMBL/GenBank/DDBJ databases">
        <title>De-novo sequencing of pomegranate (Punica granatum L.) genome.</title>
        <authorList>
            <person name="Akparov Z."/>
            <person name="Amiraslanov A."/>
            <person name="Hajiyeva S."/>
            <person name="Abbasov M."/>
            <person name="Kaur K."/>
            <person name="Hamwieh A."/>
            <person name="Solovyev V."/>
            <person name="Salamov A."/>
            <person name="Braich B."/>
            <person name="Kosarev P."/>
            <person name="Mahmoud A."/>
            <person name="Hajiyev E."/>
            <person name="Babayeva S."/>
            <person name="Izzatullayeva V."/>
            <person name="Mammadov A."/>
            <person name="Mammadov A."/>
            <person name="Sharifova S."/>
            <person name="Ojaghi J."/>
            <person name="Eynullazada K."/>
            <person name="Bayramov B."/>
            <person name="Abdulazimova A."/>
            <person name="Shahmuradov I."/>
        </authorList>
    </citation>
    <scope>NUCLEOTIDE SEQUENCE [LARGE SCALE GENOMIC DNA]</scope>
    <source>
        <strain evidence="2">cv. AG2017</strain>
        <tissue evidence="1">Leaf</tissue>
    </source>
</reference>
<proteinExistence type="predicted"/>
<sequence length="119" mass="13338">MSQRPGPAHTFNNLFTGRHRRGLLLRSIPNSFTIEAPLCMLFTSPGGFSIRKGADGVAVEGRPVDGKDGLDSTHRLGIFLLDRRRRGRRLSQIRRYQPFPCRIIGTRAGIEWSPPRSSP</sequence>
<protein>
    <submittedName>
        <fullName evidence="1">Uncharacterized protein</fullName>
    </submittedName>
</protein>
<accession>A0A2I0IDH8</accession>
<dbReference type="EMBL" id="PGOL01003232">
    <property type="protein sequence ID" value="PKI42029.1"/>
    <property type="molecule type" value="Genomic_DNA"/>
</dbReference>
<keyword evidence="2" id="KW-1185">Reference proteome</keyword>